<dbReference type="Proteomes" id="UP000521943">
    <property type="component" value="Unassembled WGS sequence"/>
</dbReference>
<feature type="compositionally biased region" description="Acidic residues" evidence="1">
    <location>
        <begin position="48"/>
        <end position="60"/>
    </location>
</feature>
<feature type="region of interest" description="Disordered" evidence="1">
    <location>
        <begin position="285"/>
        <end position="406"/>
    </location>
</feature>
<proteinExistence type="predicted"/>
<evidence type="ECO:0000313" key="3">
    <source>
        <dbReference type="Proteomes" id="UP000521943"/>
    </source>
</evidence>
<accession>A0A8H6HCQ8</accession>
<feature type="compositionally biased region" description="Polar residues" evidence="1">
    <location>
        <begin position="351"/>
        <end position="371"/>
    </location>
</feature>
<name>A0A8H6HCQ8_9AGAR</name>
<protein>
    <submittedName>
        <fullName evidence="2">Uncharacterized protein</fullName>
    </submittedName>
</protein>
<feature type="compositionally biased region" description="Low complexity" evidence="1">
    <location>
        <begin position="285"/>
        <end position="325"/>
    </location>
</feature>
<comment type="caution">
    <text evidence="2">The sequence shown here is derived from an EMBL/GenBank/DDBJ whole genome shotgun (WGS) entry which is preliminary data.</text>
</comment>
<feature type="compositionally biased region" description="Low complexity" evidence="1">
    <location>
        <begin position="83"/>
        <end position="95"/>
    </location>
</feature>
<keyword evidence="3" id="KW-1185">Reference proteome</keyword>
<feature type="compositionally biased region" description="Low complexity" evidence="1">
    <location>
        <begin position="372"/>
        <end position="406"/>
    </location>
</feature>
<evidence type="ECO:0000313" key="2">
    <source>
        <dbReference type="EMBL" id="KAF6743846.1"/>
    </source>
</evidence>
<feature type="region of interest" description="Disordered" evidence="1">
    <location>
        <begin position="41"/>
        <end position="115"/>
    </location>
</feature>
<sequence>MSVPINNTSSTALPASNIGTLSAALGLFAGVASATATAAIPSQPAADGNEEGVEDEELGDDSQSTQIEPSGAEEDVVNPETPTPTGAGATATPTTLRNGKKVSTQAPLKRTRSVAAQHACPTTEVLDDVASLREGLNALHNLVDVVSNGLALSQRNEREFARQIEELQRANDGSYELMRSIQINSDTLHASLLSLQSSNDALQATLIAEVQPGLQAVIDSVSAVTNAQTQLLSDRTATSVKLDAILDRLGRIEGYEGEGSPKRRRVETAQAPLFRISAGGLATRSPSAAGAAATAPQAHAPAPTTPTRRTTATATTPSANSSGAGDQQARVPPTGPRMGAIPTRAQRAPPSMQTQATQAQPRASAAGQSNTPARRPLAAVAPAAQQASSQRQQAVPADTPPRRGGPVVKIGPVPGNLPIAENAARAWIGALPSKTNLANKVKEARLSLDFRFIYVTMASREVARAVVMLWNEMAVPPVVGAEAEIFDQEN</sequence>
<gene>
    <name evidence="2" type="ORF">DFP72DRAFT_931428</name>
</gene>
<reference evidence="2 3" key="1">
    <citation type="submission" date="2020-07" db="EMBL/GenBank/DDBJ databases">
        <title>Comparative genomics of pyrophilous fungi reveals a link between fire events and developmental genes.</title>
        <authorList>
            <consortium name="DOE Joint Genome Institute"/>
            <person name="Steindorff A.S."/>
            <person name="Carver A."/>
            <person name="Calhoun S."/>
            <person name="Stillman K."/>
            <person name="Liu H."/>
            <person name="Lipzen A."/>
            <person name="Pangilinan J."/>
            <person name="Labutti K."/>
            <person name="Bruns T.D."/>
            <person name="Grigoriev I.V."/>
        </authorList>
    </citation>
    <scope>NUCLEOTIDE SEQUENCE [LARGE SCALE GENOMIC DNA]</scope>
    <source>
        <strain evidence="2 3">CBS 144469</strain>
    </source>
</reference>
<organism evidence="2 3">
    <name type="scientific">Ephemerocybe angulata</name>
    <dbReference type="NCBI Taxonomy" id="980116"/>
    <lineage>
        <taxon>Eukaryota</taxon>
        <taxon>Fungi</taxon>
        <taxon>Dikarya</taxon>
        <taxon>Basidiomycota</taxon>
        <taxon>Agaricomycotina</taxon>
        <taxon>Agaricomycetes</taxon>
        <taxon>Agaricomycetidae</taxon>
        <taxon>Agaricales</taxon>
        <taxon>Agaricineae</taxon>
        <taxon>Psathyrellaceae</taxon>
        <taxon>Ephemerocybe</taxon>
    </lineage>
</organism>
<dbReference type="EMBL" id="JACGCI010000134">
    <property type="protein sequence ID" value="KAF6743846.1"/>
    <property type="molecule type" value="Genomic_DNA"/>
</dbReference>
<dbReference type="AlphaFoldDB" id="A0A8H6HCQ8"/>
<evidence type="ECO:0000256" key="1">
    <source>
        <dbReference type="SAM" id="MobiDB-lite"/>
    </source>
</evidence>